<protein>
    <submittedName>
        <fullName evidence="1">Uncharacterized protein</fullName>
    </submittedName>
</protein>
<dbReference type="EMBL" id="BARU01006949">
    <property type="protein sequence ID" value="GAH39153.1"/>
    <property type="molecule type" value="Genomic_DNA"/>
</dbReference>
<sequence>NNPRLFNFHFKRVGGRLGYSTCNATFREDELKELEKLIQTSLLNWTPATKENNE</sequence>
<gene>
    <name evidence="1" type="ORF">S03H2_13694</name>
</gene>
<organism evidence="1">
    <name type="scientific">marine sediment metagenome</name>
    <dbReference type="NCBI Taxonomy" id="412755"/>
    <lineage>
        <taxon>unclassified sequences</taxon>
        <taxon>metagenomes</taxon>
        <taxon>ecological metagenomes</taxon>
    </lineage>
</organism>
<feature type="non-terminal residue" evidence="1">
    <location>
        <position position="1"/>
    </location>
</feature>
<accession>X1H1K8</accession>
<evidence type="ECO:0000313" key="1">
    <source>
        <dbReference type="EMBL" id="GAH39153.1"/>
    </source>
</evidence>
<dbReference type="AlphaFoldDB" id="X1H1K8"/>
<reference evidence="1" key="1">
    <citation type="journal article" date="2014" name="Front. Microbiol.">
        <title>High frequency of phylogenetically diverse reductive dehalogenase-homologous genes in deep subseafloor sedimentary metagenomes.</title>
        <authorList>
            <person name="Kawai M."/>
            <person name="Futagami T."/>
            <person name="Toyoda A."/>
            <person name="Takaki Y."/>
            <person name="Nishi S."/>
            <person name="Hori S."/>
            <person name="Arai W."/>
            <person name="Tsubouchi T."/>
            <person name="Morono Y."/>
            <person name="Uchiyama I."/>
            <person name="Ito T."/>
            <person name="Fujiyama A."/>
            <person name="Inagaki F."/>
            <person name="Takami H."/>
        </authorList>
    </citation>
    <scope>NUCLEOTIDE SEQUENCE</scope>
    <source>
        <strain evidence="1">Expedition CK06-06</strain>
    </source>
</reference>
<proteinExistence type="predicted"/>
<name>X1H1K8_9ZZZZ</name>
<comment type="caution">
    <text evidence="1">The sequence shown here is derived from an EMBL/GenBank/DDBJ whole genome shotgun (WGS) entry which is preliminary data.</text>
</comment>